<feature type="region of interest" description="Disordered" evidence="1">
    <location>
        <begin position="15"/>
        <end position="45"/>
    </location>
</feature>
<gene>
    <name evidence="2" type="ORF">CLV40_1112</name>
</gene>
<evidence type="ECO:0000313" key="3">
    <source>
        <dbReference type="Proteomes" id="UP000239203"/>
    </source>
</evidence>
<protein>
    <submittedName>
        <fullName evidence="2">Uncharacterized protein</fullName>
    </submittedName>
</protein>
<name>A0A2S6GLC5_9PSEU</name>
<comment type="caution">
    <text evidence="2">The sequence shown here is derived from an EMBL/GenBank/DDBJ whole genome shotgun (WGS) entry which is preliminary data.</text>
</comment>
<evidence type="ECO:0000256" key="1">
    <source>
        <dbReference type="SAM" id="MobiDB-lite"/>
    </source>
</evidence>
<evidence type="ECO:0000313" key="2">
    <source>
        <dbReference type="EMBL" id="PPK66038.1"/>
    </source>
</evidence>
<dbReference type="Proteomes" id="UP000239203">
    <property type="component" value="Unassembled WGS sequence"/>
</dbReference>
<dbReference type="EMBL" id="PTIX01000011">
    <property type="protein sequence ID" value="PPK66038.1"/>
    <property type="molecule type" value="Genomic_DNA"/>
</dbReference>
<sequence length="45" mass="4523">MPGWALDPIEVTVSGEGRLGPGGTVPDLFIADGSPNGSQALEKVS</sequence>
<organism evidence="2 3">
    <name type="scientific">Actinokineospora auranticolor</name>
    <dbReference type="NCBI Taxonomy" id="155976"/>
    <lineage>
        <taxon>Bacteria</taxon>
        <taxon>Bacillati</taxon>
        <taxon>Actinomycetota</taxon>
        <taxon>Actinomycetes</taxon>
        <taxon>Pseudonocardiales</taxon>
        <taxon>Pseudonocardiaceae</taxon>
        <taxon>Actinokineospora</taxon>
    </lineage>
</organism>
<dbReference type="RefSeq" id="WP_181043614.1">
    <property type="nucleotide sequence ID" value="NZ_CP154825.1"/>
</dbReference>
<proteinExistence type="predicted"/>
<dbReference type="AlphaFoldDB" id="A0A2S6GLC5"/>
<keyword evidence="3" id="KW-1185">Reference proteome</keyword>
<accession>A0A2S6GLC5</accession>
<reference evidence="2 3" key="1">
    <citation type="submission" date="2018-02" db="EMBL/GenBank/DDBJ databases">
        <title>Genomic Encyclopedia of Archaeal and Bacterial Type Strains, Phase II (KMG-II): from individual species to whole genera.</title>
        <authorList>
            <person name="Goeker M."/>
        </authorList>
    </citation>
    <scope>NUCLEOTIDE SEQUENCE [LARGE SCALE GENOMIC DNA]</scope>
    <source>
        <strain evidence="2 3">YU 961-1</strain>
    </source>
</reference>